<name>A0A1M5NYY2_9BACI</name>
<reference evidence="2" key="1">
    <citation type="submission" date="2016-11" db="EMBL/GenBank/DDBJ databases">
        <authorList>
            <person name="Varghese N."/>
            <person name="Submissions S."/>
        </authorList>
    </citation>
    <scope>NUCLEOTIDE SEQUENCE [LARGE SCALE GENOMIC DNA]</scope>
    <source>
        <strain evidence="2">CGMCC 1.6496</strain>
    </source>
</reference>
<evidence type="ECO:0000313" key="2">
    <source>
        <dbReference type="Proteomes" id="UP000184079"/>
    </source>
</evidence>
<organism evidence="1 2">
    <name type="scientific">Virgibacillus chiguensis</name>
    <dbReference type="NCBI Taxonomy" id="411959"/>
    <lineage>
        <taxon>Bacteria</taxon>
        <taxon>Bacillati</taxon>
        <taxon>Bacillota</taxon>
        <taxon>Bacilli</taxon>
        <taxon>Bacillales</taxon>
        <taxon>Bacillaceae</taxon>
        <taxon>Virgibacillus</taxon>
    </lineage>
</organism>
<protein>
    <submittedName>
        <fullName evidence="1">Uncharacterized protein</fullName>
    </submittedName>
</protein>
<dbReference type="EMBL" id="FQXD01000002">
    <property type="protein sequence ID" value="SHG94677.1"/>
    <property type="molecule type" value="Genomic_DNA"/>
</dbReference>
<gene>
    <name evidence="1" type="ORF">SAMN05421807_102392</name>
</gene>
<evidence type="ECO:0000313" key="1">
    <source>
        <dbReference type="EMBL" id="SHG94677.1"/>
    </source>
</evidence>
<dbReference type="Proteomes" id="UP000184079">
    <property type="component" value="Unassembled WGS sequence"/>
</dbReference>
<dbReference type="Gene3D" id="3.30.70.100">
    <property type="match status" value="1"/>
</dbReference>
<sequence>MKLKIQRIHGGETLAIIEEGNQVQIVSEQVNTYEIIDQSNKLCQEAVTVLNYIGVYSENRERFEERFFTTP</sequence>
<accession>A0A1M5NYY2</accession>
<proteinExistence type="predicted"/>
<dbReference type="AlphaFoldDB" id="A0A1M5NYY2"/>
<keyword evidence="2" id="KW-1185">Reference proteome</keyword>
<dbReference type="RefSeq" id="WP_073005660.1">
    <property type="nucleotide sequence ID" value="NZ_FQXD01000002.1"/>
</dbReference>